<feature type="transmembrane region" description="Helical" evidence="6">
    <location>
        <begin position="159"/>
        <end position="177"/>
    </location>
</feature>
<dbReference type="Pfam" id="PF07690">
    <property type="entry name" value="MFS_1"/>
    <property type="match status" value="1"/>
</dbReference>
<evidence type="ECO:0000256" key="5">
    <source>
        <dbReference type="SAM" id="MobiDB-lite"/>
    </source>
</evidence>
<feature type="transmembrane region" description="Helical" evidence="6">
    <location>
        <begin position="405"/>
        <end position="426"/>
    </location>
</feature>
<feature type="domain" description="Major facilitator superfamily (MFS) profile" evidence="7">
    <location>
        <begin position="92"/>
        <end position="534"/>
    </location>
</feature>
<dbReference type="CDD" id="cd17323">
    <property type="entry name" value="MFS_Tpo1_MDR_like"/>
    <property type="match status" value="1"/>
</dbReference>
<evidence type="ECO:0000256" key="3">
    <source>
        <dbReference type="ARBA" id="ARBA00022989"/>
    </source>
</evidence>
<feature type="transmembrane region" description="Helical" evidence="6">
    <location>
        <begin position="364"/>
        <end position="384"/>
    </location>
</feature>
<feature type="transmembrane region" description="Helical" evidence="6">
    <location>
        <begin position="214"/>
        <end position="242"/>
    </location>
</feature>
<dbReference type="InterPro" id="IPR011701">
    <property type="entry name" value="MFS"/>
</dbReference>
<feature type="transmembrane region" description="Helical" evidence="6">
    <location>
        <begin position="502"/>
        <end position="524"/>
    </location>
</feature>
<dbReference type="PROSITE" id="PS50850">
    <property type="entry name" value="MFS"/>
    <property type="match status" value="1"/>
</dbReference>
<keyword evidence="9" id="KW-1185">Reference proteome</keyword>
<sequence length="534" mass="58843">MDTFRDAPLGQLIRFVWKPNFLRYPDEKPGFELPDTLKTKPASDDVEKGSDNDQKPGGQKEKAPDGVILVDWYGPDDPENPQNFSPQKRSWIMFILFWMTFAVYGASSMYTPSEEGVMEAFGVGIPKASLGLALYILGWGLGPMLFSPLSEVPALGRNIPYTIPVTTFFILSIPTAVVNNYSALMALRFLTGLLGSPGVVTGPASIQDIYPFHLFPIGLTVWMIAAFTAPAFSPTLSAFAVMNKDWHWSLWIIVWITAPVLVLMWLALPETSAPNLLLRRAQRLRKLTGQSNLRSQSEIKQANLAVGAVLWDALVKPMEISCLDPAIMFAHVYIMYVYGTYYSFFEAFPIVYAGDYGFNLGEVGLSFIPIAVGTFIGAGIFVLYMGMYVKPVFMKKGPQPQEFNLIIGMYGSFAMPVGLFIFAWTARASIHWIVPMIGNAIFAIGAFLIFLAVFLYLPMSYPQYAASLFAANDLFRSCFAAGAVIFAHPLFVNLGIGKGVTVLAGLGVGGVIGIWLLWYFGAALRARSRFALSQ</sequence>
<feature type="transmembrane region" description="Helical" evidence="6">
    <location>
        <begin position="326"/>
        <end position="344"/>
    </location>
</feature>
<organism evidence="8 9">
    <name type="scientific">Zasmidium cellare</name>
    <name type="common">Wine cellar mold</name>
    <name type="synonym">Racodium cellare</name>
    <dbReference type="NCBI Taxonomy" id="395010"/>
    <lineage>
        <taxon>Eukaryota</taxon>
        <taxon>Fungi</taxon>
        <taxon>Dikarya</taxon>
        <taxon>Ascomycota</taxon>
        <taxon>Pezizomycotina</taxon>
        <taxon>Dothideomycetes</taxon>
        <taxon>Dothideomycetidae</taxon>
        <taxon>Mycosphaerellales</taxon>
        <taxon>Mycosphaerellaceae</taxon>
        <taxon>Zasmidium</taxon>
    </lineage>
</organism>
<feature type="transmembrane region" description="Helical" evidence="6">
    <location>
        <begin position="432"/>
        <end position="457"/>
    </location>
</feature>
<dbReference type="EMBL" id="JAXOVC010000008">
    <property type="protein sequence ID" value="KAK4498459.1"/>
    <property type="molecule type" value="Genomic_DNA"/>
</dbReference>
<gene>
    <name evidence="8" type="ORF">PRZ48_011117</name>
</gene>
<accession>A0ABR0EAH4</accession>
<evidence type="ECO:0000256" key="1">
    <source>
        <dbReference type="ARBA" id="ARBA00004141"/>
    </source>
</evidence>
<dbReference type="InterPro" id="IPR020846">
    <property type="entry name" value="MFS_dom"/>
</dbReference>
<dbReference type="PANTHER" id="PTHR23502:SF23">
    <property type="entry name" value="FLUCONAZOLE RESISTANCE PROTEIN 1"/>
    <property type="match status" value="1"/>
</dbReference>
<proteinExistence type="predicted"/>
<feature type="transmembrane region" description="Helical" evidence="6">
    <location>
        <begin position="248"/>
        <end position="268"/>
    </location>
</feature>
<feature type="transmembrane region" description="Helical" evidence="6">
    <location>
        <begin position="478"/>
        <end position="496"/>
    </location>
</feature>
<evidence type="ECO:0000313" key="8">
    <source>
        <dbReference type="EMBL" id="KAK4498459.1"/>
    </source>
</evidence>
<keyword evidence="3 6" id="KW-1133">Transmembrane helix</keyword>
<evidence type="ECO:0000256" key="2">
    <source>
        <dbReference type="ARBA" id="ARBA00022692"/>
    </source>
</evidence>
<evidence type="ECO:0000256" key="6">
    <source>
        <dbReference type="SAM" id="Phobius"/>
    </source>
</evidence>
<comment type="caution">
    <text evidence="8">The sequence shown here is derived from an EMBL/GenBank/DDBJ whole genome shotgun (WGS) entry which is preliminary data.</text>
</comment>
<evidence type="ECO:0000259" key="7">
    <source>
        <dbReference type="PROSITE" id="PS50850"/>
    </source>
</evidence>
<dbReference type="InterPro" id="IPR036259">
    <property type="entry name" value="MFS_trans_sf"/>
</dbReference>
<dbReference type="Proteomes" id="UP001305779">
    <property type="component" value="Unassembled WGS sequence"/>
</dbReference>
<keyword evidence="2 6" id="KW-0812">Transmembrane</keyword>
<name>A0ABR0EAH4_ZASCE</name>
<dbReference type="PANTHER" id="PTHR23502">
    <property type="entry name" value="MAJOR FACILITATOR SUPERFAMILY"/>
    <property type="match status" value="1"/>
</dbReference>
<evidence type="ECO:0000256" key="4">
    <source>
        <dbReference type="ARBA" id="ARBA00023136"/>
    </source>
</evidence>
<dbReference type="Gene3D" id="1.20.1250.20">
    <property type="entry name" value="MFS general substrate transporter like domains"/>
    <property type="match status" value="1"/>
</dbReference>
<comment type="subcellular location">
    <subcellularLocation>
        <location evidence="1">Membrane</location>
        <topology evidence="1">Multi-pass membrane protein</topology>
    </subcellularLocation>
</comment>
<keyword evidence="4 6" id="KW-0472">Membrane</keyword>
<reference evidence="8 9" key="1">
    <citation type="journal article" date="2023" name="G3 (Bethesda)">
        <title>A chromosome-level genome assembly of Zasmidium syzygii isolated from banana leaves.</title>
        <authorList>
            <person name="van Westerhoven A.C."/>
            <person name="Mehrabi R."/>
            <person name="Talebi R."/>
            <person name="Steentjes M.B.F."/>
            <person name="Corcolon B."/>
            <person name="Chong P.A."/>
            <person name="Kema G.H.J."/>
            <person name="Seidl M.F."/>
        </authorList>
    </citation>
    <scope>NUCLEOTIDE SEQUENCE [LARGE SCALE GENOMIC DNA]</scope>
    <source>
        <strain evidence="8 9">P124</strain>
    </source>
</reference>
<protein>
    <recommendedName>
        <fullName evidence="7">Major facilitator superfamily (MFS) profile domain-containing protein</fullName>
    </recommendedName>
</protein>
<feature type="transmembrane region" description="Helical" evidence="6">
    <location>
        <begin position="91"/>
        <end position="110"/>
    </location>
</feature>
<feature type="region of interest" description="Disordered" evidence="5">
    <location>
        <begin position="29"/>
        <end position="62"/>
    </location>
</feature>
<dbReference type="SUPFAM" id="SSF103473">
    <property type="entry name" value="MFS general substrate transporter"/>
    <property type="match status" value="1"/>
</dbReference>
<evidence type="ECO:0000313" key="9">
    <source>
        <dbReference type="Proteomes" id="UP001305779"/>
    </source>
</evidence>